<evidence type="ECO:0000313" key="2">
    <source>
        <dbReference type="Proteomes" id="UP000095759"/>
    </source>
</evidence>
<name>A0A1E5P4I4_9ACTN</name>
<dbReference type="STRING" id="285458.BGM19_29155"/>
<keyword evidence="2" id="KW-1185">Reference proteome</keyword>
<comment type="caution">
    <text evidence="1">The sequence shown here is derived from an EMBL/GenBank/DDBJ whole genome shotgun (WGS) entry which is preliminary data.</text>
</comment>
<dbReference type="EMBL" id="MEHJ01000001">
    <property type="protein sequence ID" value="OEJ24432.1"/>
    <property type="molecule type" value="Genomic_DNA"/>
</dbReference>
<proteinExistence type="predicted"/>
<sequence>MTRMSSRLSTPRRFGRGRISAVAAAAVVIITPAAIAALPDAVTSVLWAGAGPTAGSHAPAAADAGAPAPGTPMRAGRLRLDLGAALGPAGRGVAAAPVEGAVPLGEGEVGLTVREGGRIAHRGGKLLGGKVGFDGGVRLSKRDGAAVTVTDFAVDLRTRVVTAKVGEGRPDTRFGVLSDARARLIPHTVTGDANIALGGRLVLDDAAAARLDAGLRAEVFGGGGAGGAVAGSGAGAARTGIDAAFEADADLDVDLAYALGLDAELGLTPEARRAGG</sequence>
<gene>
    <name evidence="1" type="ORF">AS594_07950</name>
</gene>
<dbReference type="AlphaFoldDB" id="A0A1E5P4I4"/>
<organism evidence="1 2">
    <name type="scientific">Streptomyces agglomeratus</name>
    <dbReference type="NCBI Taxonomy" id="285458"/>
    <lineage>
        <taxon>Bacteria</taxon>
        <taxon>Bacillati</taxon>
        <taxon>Actinomycetota</taxon>
        <taxon>Actinomycetes</taxon>
        <taxon>Kitasatosporales</taxon>
        <taxon>Streptomycetaceae</taxon>
        <taxon>Streptomyces</taxon>
    </lineage>
</organism>
<reference evidence="1 2" key="1">
    <citation type="submission" date="2016-08" db="EMBL/GenBank/DDBJ databases">
        <title>Complete genome sequence of Streptomyces agglomeratus strain 6-3-2, a novel anti-MRSA actinomycete isolated from Wuli of Tebit, China.</title>
        <authorList>
            <person name="Chen X."/>
        </authorList>
    </citation>
    <scope>NUCLEOTIDE SEQUENCE [LARGE SCALE GENOMIC DNA]</scope>
    <source>
        <strain evidence="1 2">6-3-2</strain>
    </source>
</reference>
<evidence type="ECO:0000313" key="1">
    <source>
        <dbReference type="EMBL" id="OEJ24432.1"/>
    </source>
</evidence>
<accession>A0A1E5P4I4</accession>
<evidence type="ECO:0008006" key="3">
    <source>
        <dbReference type="Google" id="ProtNLM"/>
    </source>
</evidence>
<dbReference type="Proteomes" id="UP000095759">
    <property type="component" value="Unassembled WGS sequence"/>
</dbReference>
<protein>
    <recommendedName>
        <fullName evidence="3">Htaa domain-containing protein</fullName>
    </recommendedName>
</protein>